<reference evidence="3 4" key="1">
    <citation type="journal article" date="2017" name="Nature">
        <title>The Apostasia genome and the evolution of orchids.</title>
        <authorList>
            <person name="Zhang G.Q."/>
            <person name="Liu K.W."/>
            <person name="Li Z."/>
            <person name="Lohaus R."/>
            <person name="Hsiao Y.Y."/>
            <person name="Niu S.C."/>
            <person name="Wang J.Y."/>
            <person name="Lin Y.C."/>
            <person name="Xu Q."/>
            <person name="Chen L.J."/>
            <person name="Yoshida K."/>
            <person name="Fujiwara S."/>
            <person name="Wang Z.W."/>
            <person name="Zhang Y.Q."/>
            <person name="Mitsuda N."/>
            <person name="Wang M."/>
            <person name="Liu G.H."/>
            <person name="Pecoraro L."/>
            <person name="Huang H.X."/>
            <person name="Xiao X.J."/>
            <person name="Lin M."/>
            <person name="Wu X.Y."/>
            <person name="Wu W.L."/>
            <person name="Chen Y.Y."/>
            <person name="Chang S.B."/>
            <person name="Sakamoto S."/>
            <person name="Ohme-Takagi M."/>
            <person name="Yagi M."/>
            <person name="Zeng S.J."/>
            <person name="Shen C.Y."/>
            <person name="Yeh C.M."/>
            <person name="Luo Y.B."/>
            <person name="Tsai W.C."/>
            <person name="Van de Peer Y."/>
            <person name="Liu Z.J."/>
        </authorList>
    </citation>
    <scope>NUCLEOTIDE SEQUENCE [LARGE SCALE GENOMIC DNA]</scope>
    <source>
        <strain evidence="4">cv. Shenzhen</strain>
        <tissue evidence="3">Stem</tissue>
    </source>
</reference>
<dbReference type="Proteomes" id="UP000236161">
    <property type="component" value="Unassembled WGS sequence"/>
</dbReference>
<dbReference type="Pfam" id="PF16418">
    <property type="entry name" value="CNOT1_HEAT"/>
    <property type="match status" value="1"/>
</dbReference>
<dbReference type="InterPro" id="IPR038535">
    <property type="entry name" value="CNOT1_TTP_bind_sf"/>
</dbReference>
<organism evidence="3 4">
    <name type="scientific">Apostasia shenzhenica</name>
    <dbReference type="NCBI Taxonomy" id="1088818"/>
    <lineage>
        <taxon>Eukaryota</taxon>
        <taxon>Viridiplantae</taxon>
        <taxon>Streptophyta</taxon>
        <taxon>Embryophyta</taxon>
        <taxon>Tracheophyta</taxon>
        <taxon>Spermatophyta</taxon>
        <taxon>Magnoliopsida</taxon>
        <taxon>Liliopsida</taxon>
        <taxon>Asparagales</taxon>
        <taxon>Orchidaceae</taxon>
        <taxon>Apostasioideae</taxon>
        <taxon>Apostasia</taxon>
    </lineage>
</organism>
<dbReference type="GO" id="GO:0017148">
    <property type="term" value="P:negative regulation of translation"/>
    <property type="evidence" value="ECO:0007669"/>
    <property type="project" value="InterPro"/>
</dbReference>
<dbReference type="GO" id="GO:0000932">
    <property type="term" value="C:P-body"/>
    <property type="evidence" value="ECO:0007669"/>
    <property type="project" value="TreeGrafter"/>
</dbReference>
<name>A0A2H9ZT49_9ASPA</name>
<dbReference type="GO" id="GO:0030015">
    <property type="term" value="C:CCR4-NOT core complex"/>
    <property type="evidence" value="ECO:0007669"/>
    <property type="project" value="InterPro"/>
</dbReference>
<evidence type="ECO:0000313" key="4">
    <source>
        <dbReference type="Proteomes" id="UP000236161"/>
    </source>
</evidence>
<dbReference type="InterPro" id="IPR040398">
    <property type="entry name" value="Not1"/>
</dbReference>
<evidence type="ECO:0008006" key="5">
    <source>
        <dbReference type="Google" id="ProtNLM"/>
    </source>
</evidence>
<evidence type="ECO:0000259" key="2">
    <source>
        <dbReference type="Pfam" id="PF16418"/>
    </source>
</evidence>
<dbReference type="PANTHER" id="PTHR13162:SF8">
    <property type="entry name" value="CCR4-NOT TRANSCRIPTION COMPLEX SUBUNIT 1"/>
    <property type="match status" value="1"/>
</dbReference>
<sequence>MLLFSSVLSSHIRFLLQSASSSNVDALFQELCEFVEYGCEGSTMLLQTCVDQLHNNDLDSDLQPKLDLISAIFRYLLHRPNFGTIVCEVLRAMPVSEGFPGDFSNILNLSTSEKVGLGLALSESDNIDLKIRGQNFCIALIEELIANPASLDTKEQIQDIFFFLYWSEGLSKHADSFTKILNLIPIHERPIFATASELLADKCEVNCLRQLDVFNGFWSNDFEAVLSEMTREMSMADIIRELGYGCTANISHCQEMLSHFMPINEATIARLIGTVVSTSAGLEDAQSIHYTFCSAVGSNLTCESSSLNSWNVDVLVDSIRQLNPKINWVNVMENLDHEGFNIPNNTSFSNLMAIYRKACQDPFPLHAVCGSVWRNTEGQLSFLSHAVSASSDIFTFAHSERQLAHSDSVYFANRDSNQAWSCLDLLEVLCELAERGHGCTIRLMLEQPLSQYPEVLLVGIAHINTSYNFLQYEVFSILFPAILKDPLKMGLIHDLWRANPNLILRKFLDVYTDVNAFRRILELCLELKILATVLEATPFPFSIRLATIAFHKEHVTLEKWLTENLSTNKDTFFEECLKFLTELSEMGANVPDNSVQQSRNSLFSAYHEAFATFLKVLQNHSAQVSQELSEELSRLSVLSTSKDHRSADNSDGSTSVIEAEANAYFQQIFSGEQKIDDMVQMLVRFKESSESREKKIYECMISNLFDEYKFFPRYPDKQLKIAAILFGEEVFYLV</sequence>
<accession>A0A2H9ZT49</accession>
<feature type="domain" description="CCR4-NOT transcription complex subunit 1 TTP binding" evidence="1">
    <location>
        <begin position="645"/>
        <end position="728"/>
    </location>
</feature>
<dbReference type="GO" id="GO:0060090">
    <property type="term" value="F:molecular adaptor activity"/>
    <property type="evidence" value="ECO:0007669"/>
    <property type="project" value="TreeGrafter"/>
</dbReference>
<dbReference type="STRING" id="1088818.A0A2H9ZT49"/>
<dbReference type="PANTHER" id="PTHR13162">
    <property type="entry name" value="CCR4-NOT TRANSCRIPTION COMPLEX"/>
    <property type="match status" value="1"/>
</dbReference>
<keyword evidence="4" id="KW-1185">Reference proteome</keyword>
<evidence type="ECO:0000313" key="3">
    <source>
        <dbReference type="EMBL" id="PKA46458.1"/>
    </source>
</evidence>
<gene>
    <name evidence="3" type="ORF">AXF42_Ash012590</name>
</gene>
<dbReference type="EMBL" id="KZ454132">
    <property type="protein sequence ID" value="PKA46458.1"/>
    <property type="molecule type" value="Genomic_DNA"/>
</dbReference>
<dbReference type="OrthoDB" id="1933107at2759"/>
<evidence type="ECO:0000259" key="1">
    <source>
        <dbReference type="Pfam" id="PF16417"/>
    </source>
</evidence>
<dbReference type="AlphaFoldDB" id="A0A2H9ZT49"/>
<dbReference type="Gene3D" id="1.25.40.840">
    <property type="entry name" value="CCR4-NOT transcription complex subunit 1 TTP binding domain"/>
    <property type="match status" value="1"/>
</dbReference>
<protein>
    <recommendedName>
        <fullName evidence="5">CCR4-NOT transcription complex subunit 1 HEAT repeat domain-containing protein</fullName>
    </recommendedName>
</protein>
<dbReference type="Pfam" id="PF16417">
    <property type="entry name" value="CNOT1_TTP_bind"/>
    <property type="match status" value="1"/>
</dbReference>
<dbReference type="InterPro" id="IPR032193">
    <property type="entry name" value="CNOT1_TTP_bind"/>
</dbReference>
<proteinExistence type="predicted"/>
<dbReference type="GO" id="GO:0000288">
    <property type="term" value="P:nuclear-transcribed mRNA catabolic process, deadenylation-dependent decay"/>
    <property type="evidence" value="ECO:0007669"/>
    <property type="project" value="TreeGrafter"/>
</dbReference>
<feature type="domain" description="CCR4-NOT transcription complex subunit 1 HEAT repeat" evidence="2">
    <location>
        <begin position="473"/>
        <end position="618"/>
    </location>
</feature>
<dbReference type="InterPro" id="IPR032194">
    <property type="entry name" value="CNOT1_HEAT"/>
</dbReference>